<gene>
    <name evidence="3" type="ORF">PCC79_13680</name>
</gene>
<keyword evidence="1" id="KW-0732">Signal</keyword>
<dbReference type="RefSeq" id="WP_232548329.1">
    <property type="nucleotide sequence ID" value="NZ_CP115965.1"/>
</dbReference>
<dbReference type="InterPro" id="IPR013780">
    <property type="entry name" value="Glyco_hydro_b"/>
</dbReference>
<evidence type="ECO:0000313" key="4">
    <source>
        <dbReference type="Proteomes" id="UP001434337"/>
    </source>
</evidence>
<dbReference type="InterPro" id="IPR017853">
    <property type="entry name" value="GH"/>
</dbReference>
<evidence type="ECO:0000313" key="3">
    <source>
        <dbReference type="EMBL" id="WZW97929.1"/>
    </source>
</evidence>
<protein>
    <submittedName>
        <fullName evidence="3">Alpha-amylase family glycosyl hydrolase</fullName>
    </submittedName>
</protein>
<dbReference type="Pfam" id="PF00128">
    <property type="entry name" value="Alpha-amylase"/>
    <property type="match status" value="1"/>
</dbReference>
<evidence type="ECO:0000259" key="2">
    <source>
        <dbReference type="SMART" id="SM00642"/>
    </source>
</evidence>
<dbReference type="SUPFAM" id="SSF51445">
    <property type="entry name" value="(Trans)glycosidases"/>
    <property type="match status" value="1"/>
</dbReference>
<name>A0ABZ3C582_9ACTN</name>
<dbReference type="GO" id="GO:0016787">
    <property type="term" value="F:hydrolase activity"/>
    <property type="evidence" value="ECO:0007669"/>
    <property type="project" value="UniProtKB-KW"/>
</dbReference>
<dbReference type="PANTHER" id="PTHR10357:SF209">
    <property type="entry name" value="PERIPLASMIC ALPHA-AMYLASE"/>
    <property type="match status" value="1"/>
</dbReference>
<dbReference type="PANTHER" id="PTHR10357">
    <property type="entry name" value="ALPHA-AMYLASE FAMILY MEMBER"/>
    <property type="match status" value="1"/>
</dbReference>
<keyword evidence="4" id="KW-1185">Reference proteome</keyword>
<accession>A0ABZ3C582</accession>
<dbReference type="Gene3D" id="3.20.20.80">
    <property type="entry name" value="Glycosidases"/>
    <property type="match status" value="1"/>
</dbReference>
<dbReference type="Proteomes" id="UP001434337">
    <property type="component" value="Chromosome"/>
</dbReference>
<feature type="chain" id="PRO_5046449787" evidence="1">
    <location>
        <begin position="24"/>
        <end position="801"/>
    </location>
</feature>
<proteinExistence type="predicted"/>
<dbReference type="SUPFAM" id="SSF51011">
    <property type="entry name" value="Glycosyl hydrolase domain"/>
    <property type="match status" value="1"/>
</dbReference>
<sequence>MELRRWVGLGAASVLLAATPACSAFSPPEYVLVGPVQEALGCDGEDAGCRASAFTETADGVRQLEVTLPEGVHAFRLAGPDEQVWGAGGVVDGPAQTVALGGEARVRFTLDPATHAVTAAPAAPAASGTETSDEALALDALRAPLTRERFYFVMTDRFANGDPSNDAGGLAGDRLATGFDPTDKGFYHGGDLRGLIDRLDYIDGLGVTTLWLTPVFVNKPVQGEGADASAGYHGYWITDFTRIDPHLGTNEEMRELIDAAHARGIKVFLDIITNHTADVIARAEGRNAYVGKAIEPYTDAAGEPFDDRDFINAEFPELDAETSFPYTPVFPNPEDATVKVPGWLNDPTLYHNRGNSTYSGESDTYGDFAGLDDLFTERREVVDGMSDIYASWIGFGVDGFRIDTVKHVNLEFWQQFGPRMADAARTAGNDDFFMFAEVYDTDPAAKARFTTTGSLPAALDFGFQAAALSFAQGRAPADMAELWEADDFYTDADSNAYANPTFLGNHDMGRLASLLRGRASGPDDLLARVELAHDLMFWSRGQPVVYYGDEQGLAGSGGDKDARQDLFATAVAQYADEEVVGGTPGAQDRYDPAHPLYAHIAALAELRERYPPLADGAQIPRHAGTSAGILAFSRIDAAAGVEYVVALNNSERAQDVTVDTWSTGVAFSPLYGSDAVASAGPDGQLTVTVPPLGSVVYRADAPMPTPDAAPAVALDLAPGTTVERRAEIAATVESPGFAQVSFWARPLGASDWTPIGTDDHAPFRVFHDTGALPAGSLVEYRAVAHDLAGQYAAASTWATVG</sequence>
<keyword evidence="3" id="KW-0378">Hydrolase</keyword>
<dbReference type="CDD" id="cd11339">
    <property type="entry name" value="AmyAc_bac_CMD_like_2"/>
    <property type="match status" value="1"/>
</dbReference>
<feature type="signal peptide" evidence="1">
    <location>
        <begin position="1"/>
        <end position="23"/>
    </location>
</feature>
<feature type="domain" description="Glycosyl hydrolase family 13 catalytic" evidence="2">
    <location>
        <begin position="152"/>
        <end position="607"/>
    </location>
</feature>
<dbReference type="EMBL" id="CP115965">
    <property type="protein sequence ID" value="WZW97929.1"/>
    <property type="molecule type" value="Genomic_DNA"/>
</dbReference>
<dbReference type="SMART" id="SM00642">
    <property type="entry name" value="Aamy"/>
    <property type="match status" value="1"/>
</dbReference>
<dbReference type="InterPro" id="IPR006047">
    <property type="entry name" value="GH13_cat_dom"/>
</dbReference>
<organism evidence="3 4">
    <name type="scientific">Propioniciclava soli</name>
    <dbReference type="NCBI Taxonomy" id="2775081"/>
    <lineage>
        <taxon>Bacteria</taxon>
        <taxon>Bacillati</taxon>
        <taxon>Actinomycetota</taxon>
        <taxon>Actinomycetes</taxon>
        <taxon>Propionibacteriales</taxon>
        <taxon>Propionibacteriaceae</taxon>
        <taxon>Propioniciclava</taxon>
    </lineage>
</organism>
<reference evidence="3 4" key="1">
    <citation type="journal article" date="2023" name="Environ Microbiome">
        <title>A coral-associated actinobacterium mitigates coral bleaching under heat stress.</title>
        <authorList>
            <person name="Li J."/>
            <person name="Zou Y."/>
            <person name="Li Q."/>
            <person name="Zhang J."/>
            <person name="Bourne D.G."/>
            <person name="Lyu Y."/>
            <person name="Liu C."/>
            <person name="Zhang S."/>
        </authorList>
    </citation>
    <scope>NUCLEOTIDE SEQUENCE [LARGE SCALE GENOMIC DNA]</scope>
    <source>
        <strain evidence="3 4">SCSIO 13291</strain>
    </source>
</reference>
<dbReference type="Gene3D" id="2.60.40.1180">
    <property type="entry name" value="Golgi alpha-mannosidase II"/>
    <property type="match status" value="1"/>
</dbReference>
<evidence type="ECO:0000256" key="1">
    <source>
        <dbReference type="SAM" id="SignalP"/>
    </source>
</evidence>